<organism evidence="2">
    <name type="scientific">marine sediment metagenome</name>
    <dbReference type="NCBI Taxonomy" id="412755"/>
    <lineage>
        <taxon>unclassified sequences</taxon>
        <taxon>metagenomes</taxon>
        <taxon>ecological metagenomes</taxon>
    </lineage>
</organism>
<gene>
    <name evidence="2" type="ORF">LCGC14_1706150</name>
</gene>
<reference evidence="2" key="1">
    <citation type="journal article" date="2015" name="Nature">
        <title>Complex archaea that bridge the gap between prokaryotes and eukaryotes.</title>
        <authorList>
            <person name="Spang A."/>
            <person name="Saw J.H."/>
            <person name="Jorgensen S.L."/>
            <person name="Zaremba-Niedzwiedzka K."/>
            <person name="Martijn J."/>
            <person name="Lind A.E."/>
            <person name="van Eijk R."/>
            <person name="Schleper C."/>
            <person name="Guy L."/>
            <person name="Ettema T.J."/>
        </authorList>
    </citation>
    <scope>NUCLEOTIDE SEQUENCE</scope>
</reference>
<accession>A0A0F9HG75</accession>
<dbReference type="EMBL" id="LAZR01015145">
    <property type="protein sequence ID" value="KKM14436.1"/>
    <property type="molecule type" value="Genomic_DNA"/>
</dbReference>
<comment type="caution">
    <text evidence="2">The sequence shown here is derived from an EMBL/GenBank/DDBJ whole genome shotgun (WGS) entry which is preliminary data.</text>
</comment>
<proteinExistence type="predicted"/>
<evidence type="ECO:0000313" key="2">
    <source>
        <dbReference type="EMBL" id="KKM14436.1"/>
    </source>
</evidence>
<protein>
    <submittedName>
        <fullName evidence="2">Uncharacterized protein</fullName>
    </submittedName>
</protein>
<keyword evidence="1" id="KW-1133">Transmembrane helix</keyword>
<evidence type="ECO:0000256" key="1">
    <source>
        <dbReference type="SAM" id="Phobius"/>
    </source>
</evidence>
<feature type="transmembrane region" description="Helical" evidence="1">
    <location>
        <begin position="12"/>
        <end position="32"/>
    </location>
</feature>
<sequence length="95" mass="10722">MTSDSFTTWLKVSITLFSVILILIGFLLGYLYNPSDGKVCTENPFTYGIEKINEVNNDEFICSCTSLSGKIDPFYFDENGVVKGLETKQFLENFP</sequence>
<keyword evidence="1" id="KW-0472">Membrane</keyword>
<dbReference type="AlphaFoldDB" id="A0A0F9HG75"/>
<keyword evidence="1" id="KW-0812">Transmembrane</keyword>
<name>A0A0F9HG75_9ZZZZ</name>